<dbReference type="HAMAP" id="MF_00454">
    <property type="entry name" value="FluC"/>
    <property type="match status" value="1"/>
</dbReference>
<keyword evidence="10" id="KW-0406">Ion transport</keyword>
<feature type="binding site" evidence="10">
    <location>
        <position position="68"/>
    </location>
    <ligand>
        <name>Na(+)</name>
        <dbReference type="ChEBI" id="CHEBI:29101"/>
        <note>structural</note>
    </ligand>
</feature>
<feature type="transmembrane region" description="Helical" evidence="10">
    <location>
        <begin position="91"/>
        <end position="114"/>
    </location>
</feature>
<keyword evidence="6 10" id="KW-0407">Ion channel</keyword>
<evidence type="ECO:0000256" key="6">
    <source>
        <dbReference type="ARBA" id="ARBA00023303"/>
    </source>
</evidence>
<dbReference type="OrthoDB" id="5148600at2"/>
<dbReference type="Proteomes" id="UP000066480">
    <property type="component" value="Chromosome"/>
</dbReference>
<comment type="function">
    <text evidence="9 10">Fluoride-specific ion channel. Important for reducing fluoride concentration in the cell, thus reducing its toxicity.</text>
</comment>
<comment type="similarity">
    <text evidence="7 10">Belongs to the fluoride channel Fluc/FEX (TC 1.A.43) family.</text>
</comment>
<dbReference type="STRING" id="571913.VV02_08210"/>
<feature type="binding site" evidence="10">
    <location>
        <position position="71"/>
    </location>
    <ligand>
        <name>Na(+)</name>
        <dbReference type="ChEBI" id="CHEBI:29101"/>
        <note>structural</note>
    </ligand>
</feature>
<reference evidence="11 12" key="1">
    <citation type="submission" date="2015-03" db="EMBL/GenBank/DDBJ databases">
        <title>Luteipulveratus halotolerans sp. nov., a novel actinobacterium (Dermacoccaceae) from Sarawak, Malaysia.</title>
        <authorList>
            <person name="Juboi H."/>
            <person name="Basik A."/>
            <person name="Shamsul S.S."/>
            <person name="Arnold P."/>
            <person name="Schmitt E.K."/>
            <person name="Sanglier J.-J."/>
            <person name="Yeo T."/>
        </authorList>
    </citation>
    <scope>NUCLEOTIDE SEQUENCE [LARGE SCALE GENOMIC DNA]</scope>
    <source>
        <strain evidence="11 12">MN07-A0370</strain>
    </source>
</reference>
<evidence type="ECO:0000256" key="7">
    <source>
        <dbReference type="ARBA" id="ARBA00035120"/>
    </source>
</evidence>
<comment type="activity regulation">
    <text evidence="10">Na(+) is not transported, but it plays an essential structural role and its presence is essential for fluoride channel function.</text>
</comment>
<feature type="transmembrane region" description="Helical" evidence="10">
    <location>
        <begin position="59"/>
        <end position="79"/>
    </location>
</feature>
<keyword evidence="4 10" id="KW-1133">Transmembrane helix</keyword>
<evidence type="ECO:0000256" key="9">
    <source>
        <dbReference type="ARBA" id="ARBA00049940"/>
    </source>
</evidence>
<evidence type="ECO:0000313" key="12">
    <source>
        <dbReference type="Proteomes" id="UP000066480"/>
    </source>
</evidence>
<comment type="catalytic activity">
    <reaction evidence="8">
        <text>fluoride(in) = fluoride(out)</text>
        <dbReference type="Rhea" id="RHEA:76159"/>
        <dbReference type="ChEBI" id="CHEBI:17051"/>
    </reaction>
    <physiologicalReaction direction="left-to-right" evidence="8">
        <dbReference type="Rhea" id="RHEA:76160"/>
    </physiologicalReaction>
</comment>
<dbReference type="KEGG" id="lmoi:VV02_08210"/>
<evidence type="ECO:0000256" key="1">
    <source>
        <dbReference type="ARBA" id="ARBA00004651"/>
    </source>
</evidence>
<dbReference type="GO" id="GO:0140114">
    <property type="term" value="P:cellular detoxification of fluoride"/>
    <property type="evidence" value="ECO:0007669"/>
    <property type="project" value="UniProtKB-UniRule"/>
</dbReference>
<evidence type="ECO:0000256" key="5">
    <source>
        <dbReference type="ARBA" id="ARBA00023136"/>
    </source>
</evidence>
<gene>
    <name evidence="10" type="primary">fluC</name>
    <name evidence="10" type="synonym">crcB</name>
    <name evidence="11" type="ORF">VV02_08210</name>
</gene>
<keyword evidence="10" id="KW-0479">Metal-binding</keyword>
<dbReference type="GO" id="GO:0046872">
    <property type="term" value="F:metal ion binding"/>
    <property type="evidence" value="ECO:0007669"/>
    <property type="project" value="UniProtKB-KW"/>
</dbReference>
<dbReference type="GO" id="GO:0005886">
    <property type="term" value="C:plasma membrane"/>
    <property type="evidence" value="ECO:0007669"/>
    <property type="project" value="UniProtKB-SubCell"/>
</dbReference>
<keyword evidence="10" id="KW-0915">Sodium</keyword>
<evidence type="ECO:0000256" key="3">
    <source>
        <dbReference type="ARBA" id="ARBA00022692"/>
    </source>
</evidence>
<keyword evidence="5 10" id="KW-0472">Membrane</keyword>
<dbReference type="PANTHER" id="PTHR28259">
    <property type="entry name" value="FLUORIDE EXPORT PROTEIN 1-RELATED"/>
    <property type="match status" value="1"/>
</dbReference>
<protein>
    <recommendedName>
        <fullName evidence="10">Fluoride-specific ion channel FluC</fullName>
    </recommendedName>
</protein>
<evidence type="ECO:0000256" key="8">
    <source>
        <dbReference type="ARBA" id="ARBA00035585"/>
    </source>
</evidence>
<evidence type="ECO:0000256" key="10">
    <source>
        <dbReference type="HAMAP-Rule" id="MF_00454"/>
    </source>
</evidence>
<dbReference type="EMBL" id="CP011112">
    <property type="protein sequence ID" value="AKU18749.1"/>
    <property type="molecule type" value="Genomic_DNA"/>
</dbReference>
<evidence type="ECO:0000256" key="2">
    <source>
        <dbReference type="ARBA" id="ARBA00022475"/>
    </source>
</evidence>
<dbReference type="PATRIC" id="fig|571913.6.peg.1683"/>
<organism evidence="11 12">
    <name type="scientific">Luteipulveratus mongoliensis</name>
    <dbReference type="NCBI Taxonomy" id="571913"/>
    <lineage>
        <taxon>Bacteria</taxon>
        <taxon>Bacillati</taxon>
        <taxon>Actinomycetota</taxon>
        <taxon>Actinomycetes</taxon>
        <taxon>Micrococcales</taxon>
        <taxon>Dermacoccaceae</taxon>
        <taxon>Luteipulveratus</taxon>
    </lineage>
</organism>
<evidence type="ECO:0000256" key="4">
    <source>
        <dbReference type="ARBA" id="ARBA00022989"/>
    </source>
</evidence>
<name>A0A0K1JPW6_9MICO</name>
<keyword evidence="10" id="KW-0813">Transport</keyword>
<dbReference type="AlphaFoldDB" id="A0A0K1JPW6"/>
<accession>A0A0K1JPW6</accession>
<proteinExistence type="inferred from homology"/>
<dbReference type="PANTHER" id="PTHR28259:SF1">
    <property type="entry name" value="FLUORIDE EXPORT PROTEIN 1-RELATED"/>
    <property type="match status" value="1"/>
</dbReference>
<keyword evidence="12" id="KW-1185">Reference proteome</keyword>
<dbReference type="GO" id="GO:0062054">
    <property type="term" value="F:fluoride channel activity"/>
    <property type="evidence" value="ECO:0007669"/>
    <property type="project" value="UniProtKB-UniRule"/>
</dbReference>
<dbReference type="InterPro" id="IPR003691">
    <property type="entry name" value="FluC"/>
</dbReference>
<dbReference type="NCBIfam" id="TIGR00494">
    <property type="entry name" value="crcB"/>
    <property type="match status" value="1"/>
</dbReference>
<sequence length="115" mass="11715">MSWLAVFVGGCVGAPARYLLDAVVRRWVAGPFPAGTLLVNVLGSLVLGAAAAGLDGSAYALVGTGFCGALTTFSTFTFETWRLGESGRLELALLNVGVSLVAGVLAAALGWWLVA</sequence>
<keyword evidence="3 10" id="KW-0812">Transmembrane</keyword>
<evidence type="ECO:0000313" key="11">
    <source>
        <dbReference type="EMBL" id="AKU18749.1"/>
    </source>
</evidence>
<comment type="subcellular location">
    <subcellularLocation>
        <location evidence="1 10">Cell membrane</location>
        <topology evidence="1 10">Multi-pass membrane protein</topology>
    </subcellularLocation>
</comment>
<keyword evidence="2 10" id="KW-1003">Cell membrane</keyword>
<feature type="transmembrane region" description="Helical" evidence="10">
    <location>
        <begin position="32"/>
        <end position="52"/>
    </location>
</feature>
<dbReference type="Pfam" id="PF02537">
    <property type="entry name" value="CRCB"/>
    <property type="match status" value="1"/>
</dbReference>